<dbReference type="SUPFAM" id="SSF141868">
    <property type="entry name" value="EAL domain-like"/>
    <property type="match status" value="1"/>
</dbReference>
<dbReference type="PROSITE" id="PS50885">
    <property type="entry name" value="HAMP"/>
    <property type="match status" value="1"/>
</dbReference>
<dbReference type="InterPro" id="IPR000160">
    <property type="entry name" value="GGDEF_dom"/>
</dbReference>
<sequence length="644" mass="72326">MTLYRQLLLWMLVVLFLLTSTVFAIQFNTTKNYLIEQQSTELNNVVSSVGFALSPYLKTNDFIATESVINATFDSGYYSKVKLTLLDSNKEIIRQYPQIIKNVPNWFKSVVHIDAITQTRTLTNGWLQLAELTVISSPASAYIQLWQATVQLILGFIACLLLGAIVLSLVLNKVLKPLKQIQKSAKEMASNHFTAPLPTPHTRELVDVVTAFNSMNIQLQQHFEQQAQEADTLRVRAYQDPVSGLANRSYLMTKLNSWLTNKPTGGIILLKSDAIEDSYQQAGYELGDPLVLKLAERLKELSADDITIARLNQSEFMLIAPNVSEEDLTDTARVMLSMTSELNLDPLGIAPLQAAAGIVMCSETLTITALLAHADNALNKARQQIKEPLALLEVSANKTIPAIGKQQWNALVDEAIANNLIHFTFQKAIDANNAIIHKEMFAYIKKGQQKFNAGQFLSALEKLNDGAKFDRYIIDTIFNKFTKQTKSVPVAINITQSSINDTGFIRWLNNKLQSCPQMKQHVLFELPEICFIKNIDNTRLLCEIIRQNGFQFGIDNYGHNFSSTGYLNQLRPHYVKLDFAYTSQLDDQVKMDVLESITRSANNLAVMTIASRVETVEQKQKLTLLKVQGFQGYVTEELVNGEMK</sequence>
<reference evidence="6" key="1">
    <citation type="submission" date="2017-06" db="EMBL/GenBank/DDBJ databases">
        <authorList>
            <person name="Rodrigo-Torres L."/>
            <person name="Arahal R.D."/>
            <person name="Lucena T."/>
        </authorList>
    </citation>
    <scope>NUCLEOTIDE SEQUENCE [LARGE SCALE GENOMIC DNA]</scope>
    <source>
        <strain evidence="6">CECT 9192</strain>
    </source>
</reference>
<dbReference type="Proteomes" id="UP000195719">
    <property type="component" value="Unassembled WGS sequence"/>
</dbReference>
<dbReference type="SUPFAM" id="SSF158472">
    <property type="entry name" value="HAMP domain-like"/>
    <property type="match status" value="1"/>
</dbReference>
<feature type="domain" description="GGDEF" evidence="4">
    <location>
        <begin position="263"/>
        <end position="394"/>
    </location>
</feature>
<feature type="transmembrane region" description="Helical" evidence="1">
    <location>
        <begin position="152"/>
        <end position="171"/>
    </location>
</feature>
<dbReference type="InterPro" id="IPR032244">
    <property type="entry name" value="LapD_MoxY_N"/>
</dbReference>
<dbReference type="AlphaFoldDB" id="A0A1Y6MI13"/>
<dbReference type="Gene3D" id="3.20.20.450">
    <property type="entry name" value="EAL domain"/>
    <property type="match status" value="1"/>
</dbReference>
<dbReference type="Gene3D" id="3.30.110.200">
    <property type="match status" value="1"/>
</dbReference>
<organism evidence="5 6">
    <name type="scientific">Photobacterium andalusiense</name>
    <dbReference type="NCBI Taxonomy" id="2204296"/>
    <lineage>
        <taxon>Bacteria</taxon>
        <taxon>Pseudomonadati</taxon>
        <taxon>Pseudomonadota</taxon>
        <taxon>Gammaproteobacteria</taxon>
        <taxon>Vibrionales</taxon>
        <taxon>Vibrionaceae</taxon>
        <taxon>Photobacterium</taxon>
    </lineage>
</organism>
<keyword evidence="6" id="KW-1185">Reference proteome</keyword>
<accession>A0A1Y6MI13</accession>
<dbReference type="PROSITE" id="PS50887">
    <property type="entry name" value="GGDEF"/>
    <property type="match status" value="1"/>
</dbReference>
<proteinExistence type="predicted"/>
<dbReference type="SUPFAM" id="SSF55073">
    <property type="entry name" value="Nucleotide cyclase"/>
    <property type="match status" value="1"/>
</dbReference>
<dbReference type="InterPro" id="IPR043128">
    <property type="entry name" value="Rev_trsase/Diguanyl_cyclase"/>
</dbReference>
<dbReference type="InterPro" id="IPR050706">
    <property type="entry name" value="Cyclic-di-GMP_PDE-like"/>
</dbReference>
<dbReference type="SMART" id="SM00267">
    <property type="entry name" value="GGDEF"/>
    <property type="match status" value="1"/>
</dbReference>
<keyword evidence="1" id="KW-0812">Transmembrane</keyword>
<dbReference type="InterPro" id="IPR035919">
    <property type="entry name" value="EAL_sf"/>
</dbReference>
<gene>
    <name evidence="5" type="primary">cph2_7</name>
    <name evidence="5" type="ORF">PAND9192_02568</name>
</gene>
<evidence type="ECO:0000313" key="5">
    <source>
        <dbReference type="EMBL" id="SMY36235.1"/>
    </source>
</evidence>
<keyword evidence="1" id="KW-0472">Membrane</keyword>
<dbReference type="Gene3D" id="6.20.270.20">
    <property type="entry name" value="LapD/MoxY periplasmic domain"/>
    <property type="match status" value="1"/>
</dbReference>
<dbReference type="RefSeq" id="WP_087854115.1">
    <property type="nucleotide sequence ID" value="NZ_FYAJ01000004.1"/>
</dbReference>
<dbReference type="PANTHER" id="PTHR33121:SF79">
    <property type="entry name" value="CYCLIC DI-GMP PHOSPHODIESTERASE PDED-RELATED"/>
    <property type="match status" value="1"/>
</dbReference>
<evidence type="ECO:0000259" key="2">
    <source>
        <dbReference type="PROSITE" id="PS50883"/>
    </source>
</evidence>
<protein>
    <submittedName>
        <fullName evidence="5">Phytochrome-like protein cph2</fullName>
    </submittedName>
</protein>
<dbReference type="PROSITE" id="PS50883">
    <property type="entry name" value="EAL"/>
    <property type="match status" value="1"/>
</dbReference>
<evidence type="ECO:0000256" key="1">
    <source>
        <dbReference type="SAM" id="Phobius"/>
    </source>
</evidence>
<dbReference type="PANTHER" id="PTHR33121">
    <property type="entry name" value="CYCLIC DI-GMP PHOSPHODIESTERASE PDEF"/>
    <property type="match status" value="1"/>
</dbReference>
<feature type="domain" description="EAL" evidence="2">
    <location>
        <begin position="405"/>
        <end position="644"/>
    </location>
</feature>
<dbReference type="Pfam" id="PF00563">
    <property type="entry name" value="EAL"/>
    <property type="match status" value="1"/>
</dbReference>
<evidence type="ECO:0000259" key="4">
    <source>
        <dbReference type="PROSITE" id="PS50887"/>
    </source>
</evidence>
<feature type="domain" description="HAMP" evidence="3">
    <location>
        <begin position="172"/>
        <end position="224"/>
    </location>
</feature>
<keyword evidence="1" id="KW-1133">Transmembrane helix</keyword>
<dbReference type="GO" id="GO:0071111">
    <property type="term" value="F:cyclic-guanylate-specific phosphodiesterase activity"/>
    <property type="evidence" value="ECO:0007669"/>
    <property type="project" value="InterPro"/>
</dbReference>
<dbReference type="Pfam" id="PF00672">
    <property type="entry name" value="HAMP"/>
    <property type="match status" value="1"/>
</dbReference>
<dbReference type="InterPro" id="IPR003660">
    <property type="entry name" value="HAMP_dom"/>
</dbReference>
<dbReference type="Pfam" id="PF16448">
    <property type="entry name" value="LapD_MoxY_N"/>
    <property type="match status" value="1"/>
</dbReference>
<dbReference type="Pfam" id="PF00990">
    <property type="entry name" value="GGDEF"/>
    <property type="match status" value="1"/>
</dbReference>
<name>A0A1Y6MI13_9GAMM</name>
<dbReference type="SMART" id="SM00052">
    <property type="entry name" value="EAL"/>
    <property type="match status" value="1"/>
</dbReference>
<dbReference type="CDD" id="cd01948">
    <property type="entry name" value="EAL"/>
    <property type="match status" value="1"/>
</dbReference>
<dbReference type="GO" id="GO:0007165">
    <property type="term" value="P:signal transduction"/>
    <property type="evidence" value="ECO:0007669"/>
    <property type="project" value="InterPro"/>
</dbReference>
<dbReference type="InterPro" id="IPR001633">
    <property type="entry name" value="EAL_dom"/>
</dbReference>
<dbReference type="InterPro" id="IPR042461">
    <property type="entry name" value="LapD_MoxY_peri_C"/>
</dbReference>
<dbReference type="InterPro" id="IPR029787">
    <property type="entry name" value="Nucleotide_cyclase"/>
</dbReference>
<dbReference type="Gene3D" id="3.30.70.270">
    <property type="match status" value="1"/>
</dbReference>
<dbReference type="SMART" id="SM00304">
    <property type="entry name" value="HAMP"/>
    <property type="match status" value="1"/>
</dbReference>
<dbReference type="EMBL" id="FYAJ01000004">
    <property type="protein sequence ID" value="SMY36235.1"/>
    <property type="molecule type" value="Genomic_DNA"/>
</dbReference>
<evidence type="ECO:0000313" key="6">
    <source>
        <dbReference type="Proteomes" id="UP000195719"/>
    </source>
</evidence>
<dbReference type="GO" id="GO:0016020">
    <property type="term" value="C:membrane"/>
    <property type="evidence" value="ECO:0007669"/>
    <property type="project" value="InterPro"/>
</dbReference>
<evidence type="ECO:0000259" key="3">
    <source>
        <dbReference type="PROSITE" id="PS50885"/>
    </source>
</evidence>
<dbReference type="CDD" id="cd06225">
    <property type="entry name" value="HAMP"/>
    <property type="match status" value="1"/>
</dbReference>